<accession>F3ZZ41</accession>
<proteinExistence type="predicted"/>
<reference evidence="1 2" key="2">
    <citation type="journal article" date="2011" name="Stand. Genomic Sci.">
        <title>Complete genome sequence of Mahella australiensis type strain (50-1 BON).</title>
        <authorList>
            <person name="Sikorski J."/>
            <person name="Teshima H."/>
            <person name="Nolan M."/>
            <person name="Lucas S."/>
            <person name="Hammon N."/>
            <person name="Deshpande S."/>
            <person name="Cheng J.F."/>
            <person name="Pitluck S."/>
            <person name="Liolios K."/>
            <person name="Pagani I."/>
            <person name="Ivanova N."/>
            <person name="Huntemann M."/>
            <person name="Mavromatis K."/>
            <person name="Ovchinikova G."/>
            <person name="Pati A."/>
            <person name="Tapia R."/>
            <person name="Han C."/>
            <person name="Goodwin L."/>
            <person name="Chen A."/>
            <person name="Palaniappan K."/>
            <person name="Land M."/>
            <person name="Hauser L."/>
            <person name="Ngatchou-Djao O.D."/>
            <person name="Rohde M."/>
            <person name="Pukall R."/>
            <person name="Spring S."/>
            <person name="Abt B."/>
            <person name="Goker M."/>
            <person name="Detter J.C."/>
            <person name="Woyke T."/>
            <person name="Bristow J."/>
            <person name="Markowitz V."/>
            <person name="Hugenholtz P."/>
            <person name="Eisen J.A."/>
            <person name="Kyrpides N.C."/>
            <person name="Klenk H.P."/>
            <person name="Lapidus A."/>
        </authorList>
    </citation>
    <scope>NUCLEOTIDE SEQUENCE [LARGE SCALE GENOMIC DNA]</scope>
    <source>
        <strain evidence="2">DSM 15567 / CIP 107919 / 50-1 BON</strain>
    </source>
</reference>
<gene>
    <name evidence="1" type="ordered locus">Mahau_1614</name>
</gene>
<dbReference type="KEGG" id="mas:Mahau_1614"/>
<keyword evidence="2" id="KW-1185">Reference proteome</keyword>
<dbReference type="HOGENOM" id="CLU_2601842_0_0_9"/>
<protein>
    <submittedName>
        <fullName evidence="1">Uncharacterized protein</fullName>
    </submittedName>
</protein>
<reference evidence="2" key="1">
    <citation type="submission" date="2010-11" db="EMBL/GenBank/DDBJ databases">
        <title>The complete genome of Mahella australiensis DSM 15567.</title>
        <authorList>
            <consortium name="US DOE Joint Genome Institute (JGI-PGF)"/>
            <person name="Lucas S."/>
            <person name="Copeland A."/>
            <person name="Lapidus A."/>
            <person name="Bruce D."/>
            <person name="Goodwin L."/>
            <person name="Pitluck S."/>
            <person name="Kyrpides N."/>
            <person name="Mavromatis K."/>
            <person name="Pagani I."/>
            <person name="Ivanova N."/>
            <person name="Teshima H."/>
            <person name="Brettin T."/>
            <person name="Detter J.C."/>
            <person name="Han C."/>
            <person name="Tapia R."/>
            <person name="Land M."/>
            <person name="Hauser L."/>
            <person name="Markowitz V."/>
            <person name="Cheng J.-F."/>
            <person name="Hugenholtz P."/>
            <person name="Woyke T."/>
            <person name="Wu D."/>
            <person name="Spring S."/>
            <person name="Pukall R."/>
            <person name="Steenblock K."/>
            <person name="Schneider S."/>
            <person name="Klenk H.-P."/>
            <person name="Eisen J.A."/>
        </authorList>
    </citation>
    <scope>NUCLEOTIDE SEQUENCE [LARGE SCALE GENOMIC DNA]</scope>
    <source>
        <strain evidence="2">DSM 15567 / CIP 107919 / 50-1 BON</strain>
    </source>
</reference>
<organism evidence="1 2">
    <name type="scientific">Mahella australiensis (strain DSM 15567 / CIP 107919 / 50-1 BON)</name>
    <dbReference type="NCBI Taxonomy" id="697281"/>
    <lineage>
        <taxon>Bacteria</taxon>
        <taxon>Bacillati</taxon>
        <taxon>Bacillota</taxon>
        <taxon>Clostridia</taxon>
        <taxon>Thermoanaerobacterales</taxon>
        <taxon>Thermoanaerobacterales Family IV. Incertae Sedis</taxon>
        <taxon>Mahella</taxon>
    </lineage>
</organism>
<sequence>MKRRKVVIVCICSIVAIAVVALMVNALAFRDFTTGLQFPPYNEVDISVKQYEADVSIEMSNEDEIKQIIDSLRLIQMRV</sequence>
<dbReference type="RefSeq" id="WP_013781229.1">
    <property type="nucleotide sequence ID" value="NC_015520.1"/>
</dbReference>
<dbReference type="STRING" id="697281.Mahau_1614"/>
<evidence type="ECO:0000313" key="2">
    <source>
        <dbReference type="Proteomes" id="UP000008457"/>
    </source>
</evidence>
<dbReference type="EMBL" id="CP002360">
    <property type="protein sequence ID" value="AEE96800.1"/>
    <property type="molecule type" value="Genomic_DNA"/>
</dbReference>
<dbReference type="AlphaFoldDB" id="F3ZZ41"/>
<name>F3ZZ41_MAHA5</name>
<evidence type="ECO:0000313" key="1">
    <source>
        <dbReference type="EMBL" id="AEE96800.1"/>
    </source>
</evidence>
<dbReference type="Proteomes" id="UP000008457">
    <property type="component" value="Chromosome"/>
</dbReference>